<reference evidence="1" key="1">
    <citation type="submission" date="2020-12" db="EMBL/GenBank/DDBJ databases">
        <authorList>
            <person name="Iha C."/>
        </authorList>
    </citation>
    <scope>NUCLEOTIDE SEQUENCE</scope>
</reference>
<name>A0A8S1IU77_9CHLO</name>
<protein>
    <submittedName>
        <fullName evidence="1">Uncharacterized protein</fullName>
    </submittedName>
</protein>
<comment type="caution">
    <text evidence="1">The sequence shown here is derived from an EMBL/GenBank/DDBJ whole genome shotgun (WGS) entry which is preliminary data.</text>
</comment>
<sequence>MPCLPKVQYRLQQPPLTANNRHPCSISVLFLALAHHVAVLDRSMAHCSKTATCHWQSFSPMNFSLVELLKFCFFHVGAPPCLLLSILDTQEACSTTVGFIRILEQSYVSLKMQN</sequence>
<keyword evidence="2" id="KW-1185">Reference proteome</keyword>
<evidence type="ECO:0000313" key="2">
    <source>
        <dbReference type="Proteomes" id="UP000708148"/>
    </source>
</evidence>
<dbReference type="EMBL" id="CAJHUC010000675">
    <property type="protein sequence ID" value="CAD7697569.1"/>
    <property type="molecule type" value="Genomic_DNA"/>
</dbReference>
<accession>A0A8S1IU77</accession>
<dbReference type="AlphaFoldDB" id="A0A8S1IU77"/>
<dbReference type="Proteomes" id="UP000708148">
    <property type="component" value="Unassembled WGS sequence"/>
</dbReference>
<gene>
    <name evidence="1" type="ORF">OSTQU699_LOCUS2930</name>
</gene>
<proteinExistence type="predicted"/>
<evidence type="ECO:0000313" key="1">
    <source>
        <dbReference type="EMBL" id="CAD7697569.1"/>
    </source>
</evidence>
<organism evidence="1 2">
    <name type="scientific">Ostreobium quekettii</name>
    <dbReference type="NCBI Taxonomy" id="121088"/>
    <lineage>
        <taxon>Eukaryota</taxon>
        <taxon>Viridiplantae</taxon>
        <taxon>Chlorophyta</taxon>
        <taxon>core chlorophytes</taxon>
        <taxon>Ulvophyceae</taxon>
        <taxon>TCBD clade</taxon>
        <taxon>Bryopsidales</taxon>
        <taxon>Ostreobineae</taxon>
        <taxon>Ostreobiaceae</taxon>
        <taxon>Ostreobium</taxon>
    </lineage>
</organism>